<dbReference type="AlphaFoldDB" id="A0AA87ZVN1"/>
<evidence type="ECO:0000313" key="2">
    <source>
        <dbReference type="EMBL" id="GMN39645.1"/>
    </source>
</evidence>
<protein>
    <submittedName>
        <fullName evidence="2">Uncharacterized protein</fullName>
    </submittedName>
</protein>
<sequence>MARGRAATLPAARPTGRESSVTTPHMARPHHTWCEAAPQEACVSQGCGAAEQFVLI</sequence>
<reference evidence="2" key="1">
    <citation type="submission" date="2023-07" db="EMBL/GenBank/DDBJ databases">
        <title>draft genome sequence of fig (Ficus carica).</title>
        <authorList>
            <person name="Takahashi T."/>
            <person name="Nishimura K."/>
        </authorList>
    </citation>
    <scope>NUCLEOTIDE SEQUENCE</scope>
</reference>
<gene>
    <name evidence="2" type="ORF">TIFTF001_008888</name>
</gene>
<evidence type="ECO:0000256" key="1">
    <source>
        <dbReference type="SAM" id="MobiDB-lite"/>
    </source>
</evidence>
<feature type="region of interest" description="Disordered" evidence="1">
    <location>
        <begin position="1"/>
        <end position="26"/>
    </location>
</feature>
<name>A0AA87ZVN1_FICCA</name>
<keyword evidence="3" id="KW-1185">Reference proteome</keyword>
<dbReference type="Proteomes" id="UP001187192">
    <property type="component" value="Unassembled WGS sequence"/>
</dbReference>
<proteinExistence type="predicted"/>
<evidence type="ECO:0000313" key="3">
    <source>
        <dbReference type="Proteomes" id="UP001187192"/>
    </source>
</evidence>
<accession>A0AA87ZVN1</accession>
<comment type="caution">
    <text evidence="2">The sequence shown here is derived from an EMBL/GenBank/DDBJ whole genome shotgun (WGS) entry which is preliminary data.</text>
</comment>
<dbReference type="EMBL" id="BTGU01000009">
    <property type="protein sequence ID" value="GMN39645.1"/>
    <property type="molecule type" value="Genomic_DNA"/>
</dbReference>
<organism evidence="2 3">
    <name type="scientific">Ficus carica</name>
    <name type="common">Common fig</name>
    <dbReference type="NCBI Taxonomy" id="3494"/>
    <lineage>
        <taxon>Eukaryota</taxon>
        <taxon>Viridiplantae</taxon>
        <taxon>Streptophyta</taxon>
        <taxon>Embryophyta</taxon>
        <taxon>Tracheophyta</taxon>
        <taxon>Spermatophyta</taxon>
        <taxon>Magnoliopsida</taxon>
        <taxon>eudicotyledons</taxon>
        <taxon>Gunneridae</taxon>
        <taxon>Pentapetalae</taxon>
        <taxon>rosids</taxon>
        <taxon>fabids</taxon>
        <taxon>Rosales</taxon>
        <taxon>Moraceae</taxon>
        <taxon>Ficeae</taxon>
        <taxon>Ficus</taxon>
    </lineage>
</organism>